<protein>
    <submittedName>
        <fullName evidence="1">Uncharacterized protein</fullName>
    </submittedName>
</protein>
<organism evidence="1 2">
    <name type="scientific">Bradyrhizobium japonicum</name>
    <dbReference type="NCBI Taxonomy" id="375"/>
    <lineage>
        <taxon>Bacteria</taxon>
        <taxon>Pseudomonadati</taxon>
        <taxon>Pseudomonadota</taxon>
        <taxon>Alphaproteobacteria</taxon>
        <taxon>Hyphomicrobiales</taxon>
        <taxon>Nitrobacteraceae</taxon>
        <taxon>Bradyrhizobium</taxon>
    </lineage>
</organism>
<gene>
    <name evidence="1" type="ORF">BKD09_16965</name>
</gene>
<dbReference type="EMBL" id="CP017637">
    <property type="protein sequence ID" value="APG10019.1"/>
    <property type="molecule type" value="Genomic_DNA"/>
</dbReference>
<evidence type="ECO:0000313" key="1">
    <source>
        <dbReference type="EMBL" id="APG10019.1"/>
    </source>
</evidence>
<accession>A0A1L3F9P5</accession>
<reference evidence="1 2" key="1">
    <citation type="submission" date="2016-11" db="EMBL/GenBank/DDBJ databases">
        <title>Complete Genome Sequence of Bradyrhizobium sp. strain J5, an isolated from soybean nodule in Hokkaido.</title>
        <authorList>
            <person name="Kanehara K."/>
        </authorList>
    </citation>
    <scope>NUCLEOTIDE SEQUENCE [LARGE SCALE GENOMIC DNA]</scope>
    <source>
        <strain evidence="1 2">J5</strain>
    </source>
</reference>
<name>A0A1L3F9P5_BRAJP</name>
<proteinExistence type="predicted"/>
<dbReference type="AlphaFoldDB" id="A0A1L3F9P5"/>
<sequence>MVGFVFVFGAAVLGAGVVTCFGTDAAGSVVCAWELVDCAVAIDPARIKAPQMVRTFMFVSN</sequence>
<dbReference type="Proteomes" id="UP000181962">
    <property type="component" value="Chromosome"/>
</dbReference>
<evidence type="ECO:0000313" key="2">
    <source>
        <dbReference type="Proteomes" id="UP000181962"/>
    </source>
</evidence>